<reference evidence="2 3" key="1">
    <citation type="journal article" date="2015" name="Genome Announc.">
        <title>Expanding the biotechnology potential of lactobacilli through comparative genomics of 213 strains and associated genera.</title>
        <authorList>
            <person name="Sun Z."/>
            <person name="Harris H.M."/>
            <person name="McCann A."/>
            <person name="Guo C."/>
            <person name="Argimon S."/>
            <person name="Zhang W."/>
            <person name="Yang X."/>
            <person name="Jeffery I.B."/>
            <person name="Cooney J.C."/>
            <person name="Kagawa T.F."/>
            <person name="Liu W."/>
            <person name="Song Y."/>
            <person name="Salvetti E."/>
            <person name="Wrobel A."/>
            <person name="Rasinkangas P."/>
            <person name="Parkhill J."/>
            <person name="Rea M.C."/>
            <person name="O'Sullivan O."/>
            <person name="Ritari J."/>
            <person name="Douillard F.P."/>
            <person name="Paul Ross R."/>
            <person name="Yang R."/>
            <person name="Briner A.E."/>
            <person name="Felis G.E."/>
            <person name="de Vos W.M."/>
            <person name="Barrangou R."/>
            <person name="Klaenhammer T.R."/>
            <person name="Caufield P.W."/>
            <person name="Cui Y."/>
            <person name="Zhang H."/>
            <person name="O'Toole P.W."/>
        </authorList>
    </citation>
    <scope>NUCLEOTIDE SEQUENCE [LARGE SCALE GENOMIC DNA]</scope>
    <source>
        <strain evidence="2 3">DSM 19907</strain>
    </source>
</reference>
<dbReference type="PANTHER" id="PTHR43415:SF4">
    <property type="entry name" value="N-ACETYLTRANSFERASE DOMAIN-CONTAINING PROTEIN"/>
    <property type="match status" value="1"/>
</dbReference>
<organism evidence="2 3">
    <name type="scientific">Lentilactobacillus rapi DSM 19907 = JCM 15042</name>
    <dbReference type="NCBI Taxonomy" id="1423795"/>
    <lineage>
        <taxon>Bacteria</taxon>
        <taxon>Bacillati</taxon>
        <taxon>Bacillota</taxon>
        <taxon>Bacilli</taxon>
        <taxon>Lactobacillales</taxon>
        <taxon>Lactobacillaceae</taxon>
        <taxon>Lentilactobacillus</taxon>
    </lineage>
</organism>
<evidence type="ECO:0000313" key="2">
    <source>
        <dbReference type="EMBL" id="KRL15399.1"/>
    </source>
</evidence>
<dbReference type="PANTHER" id="PTHR43415">
    <property type="entry name" value="SPERMIDINE N(1)-ACETYLTRANSFERASE"/>
    <property type="match status" value="1"/>
</dbReference>
<evidence type="ECO:0000259" key="1">
    <source>
        <dbReference type="PROSITE" id="PS51186"/>
    </source>
</evidence>
<dbReference type="SUPFAM" id="SSF55729">
    <property type="entry name" value="Acyl-CoA N-acyltransferases (Nat)"/>
    <property type="match status" value="1"/>
</dbReference>
<feature type="domain" description="N-acetyltransferase" evidence="1">
    <location>
        <begin position="41"/>
        <end position="206"/>
    </location>
</feature>
<name>A0ABR5PB72_9LACO</name>
<evidence type="ECO:0000313" key="3">
    <source>
        <dbReference type="Proteomes" id="UP000051977"/>
    </source>
</evidence>
<dbReference type="Pfam" id="PF13302">
    <property type="entry name" value="Acetyltransf_3"/>
    <property type="match status" value="1"/>
</dbReference>
<dbReference type="Proteomes" id="UP000051977">
    <property type="component" value="Unassembled WGS sequence"/>
</dbReference>
<gene>
    <name evidence="2" type="ORF">FD12_GL000724</name>
</gene>
<keyword evidence="3" id="KW-1185">Reference proteome</keyword>
<dbReference type="Gene3D" id="3.40.630.30">
    <property type="match status" value="1"/>
</dbReference>
<sequence>MTGVMALTETQKAHVFVLISDNRYAMIKEKFEGDFMETDKIKIRPLQSNELKSFWQLAFSNPHAEWTKWNGPYFHDRLPSQAEFITTIGPEKWLHNEFHWVITFNDEIVGSVSAYFEDGRLKRWLEVGIVIYRDDLWGKHIGQVALQLWISHLFNQVTNLPHLGFTTWSGNQRMMALGDKVGMKLEGRIRQVRFWQGQYYDSVKYGILRTEWHERTTLF</sequence>
<proteinExistence type="predicted"/>
<dbReference type="EMBL" id="AZEI01000077">
    <property type="protein sequence ID" value="KRL15399.1"/>
    <property type="molecule type" value="Genomic_DNA"/>
</dbReference>
<protein>
    <submittedName>
        <fullName evidence="2">Acetyltransferase, GNAT family</fullName>
    </submittedName>
</protein>
<dbReference type="PROSITE" id="PS51186">
    <property type="entry name" value="GNAT"/>
    <property type="match status" value="1"/>
</dbReference>
<comment type="caution">
    <text evidence="2">The sequence shown here is derived from an EMBL/GenBank/DDBJ whole genome shotgun (WGS) entry which is preliminary data.</text>
</comment>
<accession>A0ABR5PB72</accession>
<dbReference type="InterPro" id="IPR016181">
    <property type="entry name" value="Acyl_CoA_acyltransferase"/>
</dbReference>
<dbReference type="InterPro" id="IPR000182">
    <property type="entry name" value="GNAT_dom"/>
</dbReference>